<dbReference type="Pfam" id="PF07393">
    <property type="entry name" value="Sec10_HB"/>
    <property type="match status" value="1"/>
</dbReference>
<feature type="transmembrane region" description="Helical" evidence="5">
    <location>
        <begin position="957"/>
        <end position="974"/>
    </location>
</feature>
<evidence type="ECO:0000256" key="3">
    <source>
        <dbReference type="ARBA" id="ARBA00022989"/>
    </source>
</evidence>
<dbReference type="Pfam" id="PF00083">
    <property type="entry name" value="Sugar_tr"/>
    <property type="match status" value="1"/>
</dbReference>
<name>A0A2P7YFK3_9ASCO</name>
<dbReference type="PANTHER" id="PTHR12100">
    <property type="entry name" value="SEC10"/>
    <property type="match status" value="1"/>
</dbReference>
<dbReference type="STRING" id="418784.A0A2P7YFK3"/>
<protein>
    <recommendedName>
        <fullName evidence="6">F-box domain-containing protein</fullName>
    </recommendedName>
</protein>
<dbReference type="InterPro" id="IPR036047">
    <property type="entry name" value="F-box-like_dom_sf"/>
</dbReference>
<dbReference type="Proteomes" id="UP000241107">
    <property type="component" value="Unassembled WGS sequence"/>
</dbReference>
<feature type="transmembrane region" description="Helical" evidence="5">
    <location>
        <begin position="1192"/>
        <end position="1211"/>
    </location>
</feature>
<dbReference type="OrthoDB" id="5554140at2759"/>
<evidence type="ECO:0000256" key="2">
    <source>
        <dbReference type="ARBA" id="ARBA00022692"/>
    </source>
</evidence>
<comment type="subcellular location">
    <subcellularLocation>
        <location evidence="1">Membrane</location>
        <topology evidence="1">Multi-pass membrane protein</topology>
    </subcellularLocation>
</comment>
<dbReference type="SUPFAM" id="SSF81383">
    <property type="entry name" value="F-box domain"/>
    <property type="match status" value="1"/>
</dbReference>
<dbReference type="PANTHER" id="PTHR12100:SF1">
    <property type="entry name" value="RECYCLIN-1"/>
    <property type="match status" value="1"/>
</dbReference>
<dbReference type="InterPro" id="IPR001810">
    <property type="entry name" value="F-box_dom"/>
</dbReference>
<evidence type="ECO:0000256" key="4">
    <source>
        <dbReference type="ARBA" id="ARBA00023136"/>
    </source>
</evidence>
<dbReference type="GO" id="GO:0022857">
    <property type="term" value="F:transmembrane transporter activity"/>
    <property type="evidence" value="ECO:0007669"/>
    <property type="project" value="InterPro"/>
</dbReference>
<comment type="caution">
    <text evidence="7">The sequence shown here is derived from an EMBL/GenBank/DDBJ whole genome shotgun (WGS) entry which is preliminary data.</text>
</comment>
<keyword evidence="2 5" id="KW-0812">Transmembrane</keyword>
<dbReference type="EMBL" id="PYFQ01000019">
    <property type="protein sequence ID" value="PSK34735.1"/>
    <property type="molecule type" value="Genomic_DNA"/>
</dbReference>
<proteinExistence type="predicted"/>
<dbReference type="InterPro" id="IPR011701">
    <property type="entry name" value="MFS"/>
</dbReference>
<feature type="transmembrane region" description="Helical" evidence="5">
    <location>
        <begin position="980"/>
        <end position="1004"/>
    </location>
</feature>
<gene>
    <name evidence="7" type="ORF">C7M61_004928</name>
</gene>
<dbReference type="RefSeq" id="XP_024711621.1">
    <property type="nucleotide sequence ID" value="XM_024860241.1"/>
</dbReference>
<reference evidence="7 8" key="1">
    <citation type="submission" date="2018-03" db="EMBL/GenBank/DDBJ databases">
        <title>Candida pseudohaemulonii genome assembly and annotation.</title>
        <authorList>
            <person name="Munoz J.F."/>
            <person name="Gade L.G."/>
            <person name="Chow N.A."/>
            <person name="Litvintseva A.P."/>
            <person name="Loparev V.N."/>
            <person name="Cuomo C.A."/>
        </authorList>
    </citation>
    <scope>NUCLEOTIDE SEQUENCE [LARGE SCALE GENOMIC DNA]</scope>
    <source>
        <strain evidence="7 8">B12108</strain>
    </source>
</reference>
<evidence type="ECO:0000313" key="7">
    <source>
        <dbReference type="EMBL" id="PSK34735.1"/>
    </source>
</evidence>
<dbReference type="GO" id="GO:0016020">
    <property type="term" value="C:membrane"/>
    <property type="evidence" value="ECO:0007669"/>
    <property type="project" value="UniProtKB-SubCell"/>
</dbReference>
<dbReference type="Pfam" id="PF07690">
    <property type="entry name" value="MFS_1"/>
    <property type="match status" value="1"/>
</dbReference>
<feature type="transmembrane region" description="Helical" evidence="5">
    <location>
        <begin position="1266"/>
        <end position="1284"/>
    </location>
</feature>
<feature type="transmembrane region" description="Helical" evidence="5">
    <location>
        <begin position="890"/>
        <end position="915"/>
    </location>
</feature>
<dbReference type="GO" id="GO:0006887">
    <property type="term" value="P:exocytosis"/>
    <property type="evidence" value="ECO:0007669"/>
    <property type="project" value="TreeGrafter"/>
</dbReference>
<evidence type="ECO:0000256" key="5">
    <source>
        <dbReference type="SAM" id="Phobius"/>
    </source>
</evidence>
<dbReference type="GO" id="GO:0000145">
    <property type="term" value="C:exocyst"/>
    <property type="evidence" value="ECO:0007669"/>
    <property type="project" value="TreeGrafter"/>
</dbReference>
<keyword evidence="3 5" id="KW-1133">Transmembrane helix</keyword>
<dbReference type="InterPro" id="IPR036259">
    <property type="entry name" value="MFS_trans_sf"/>
</dbReference>
<organism evidence="7 8">
    <name type="scientific">Candidozyma pseudohaemuli</name>
    <dbReference type="NCBI Taxonomy" id="418784"/>
    <lineage>
        <taxon>Eukaryota</taxon>
        <taxon>Fungi</taxon>
        <taxon>Dikarya</taxon>
        <taxon>Ascomycota</taxon>
        <taxon>Saccharomycotina</taxon>
        <taxon>Pichiomycetes</taxon>
        <taxon>Metschnikowiaceae</taxon>
        <taxon>Candidozyma</taxon>
    </lineage>
</organism>
<keyword evidence="4 5" id="KW-0472">Membrane</keyword>
<feature type="transmembrane region" description="Helical" evidence="5">
    <location>
        <begin position="1046"/>
        <end position="1066"/>
    </location>
</feature>
<dbReference type="InterPro" id="IPR005828">
    <property type="entry name" value="MFS_sugar_transport-like"/>
</dbReference>
<accession>A0A2P7YFK3</accession>
<dbReference type="PROSITE" id="PS50181">
    <property type="entry name" value="FBOX"/>
    <property type="match status" value="1"/>
</dbReference>
<feature type="transmembrane region" description="Helical" evidence="5">
    <location>
        <begin position="927"/>
        <end position="950"/>
    </location>
</feature>
<dbReference type="SUPFAM" id="SSF103473">
    <property type="entry name" value="MFS general substrate transporter"/>
    <property type="match status" value="1"/>
</dbReference>
<dbReference type="InterPro" id="IPR009976">
    <property type="entry name" value="Sec10-like"/>
</dbReference>
<evidence type="ECO:0000313" key="8">
    <source>
        <dbReference type="Proteomes" id="UP000241107"/>
    </source>
</evidence>
<evidence type="ECO:0000259" key="6">
    <source>
        <dbReference type="PROSITE" id="PS50181"/>
    </source>
</evidence>
<feature type="transmembrane region" description="Helical" evidence="5">
    <location>
        <begin position="1016"/>
        <end position="1034"/>
    </location>
</feature>
<dbReference type="GeneID" id="36568315"/>
<feature type="transmembrane region" description="Helical" evidence="5">
    <location>
        <begin position="1169"/>
        <end position="1185"/>
    </location>
</feature>
<dbReference type="GO" id="GO:0006893">
    <property type="term" value="P:Golgi to plasma membrane transport"/>
    <property type="evidence" value="ECO:0007669"/>
    <property type="project" value="TreeGrafter"/>
</dbReference>
<keyword evidence="8" id="KW-1185">Reference proteome</keyword>
<dbReference type="VEuPathDB" id="FungiDB:C7M61_004928"/>
<evidence type="ECO:0000256" key="1">
    <source>
        <dbReference type="ARBA" id="ARBA00004141"/>
    </source>
</evidence>
<feature type="transmembrane region" description="Helical" evidence="5">
    <location>
        <begin position="1104"/>
        <end position="1125"/>
    </location>
</feature>
<sequence>MAQVIWNADIDVYNLLVIPLPVAKTIAWFLDVPDLLQFAKTSKNTYRAVNDPQLWILKLKKMGLWQNGVEASREELAGSKFEWLDDPLTCCDKIYKIPKIAKFQILRIRRSLHRFYADLQLNLPYERLKLFKTFQSPQEQAKMLSNLLKYNAINPDETVGSMVGEKITDLMEIFENALLRELEIHYDIQDYERTSEFVTILVELKNEQTLIDFFLQKVCFDNDTTKFLNLEAFDVCKFFSTVTNGDLIAQLDDEDDEDEEKEKPEPKWELNQEEIDGFIHELASVFNEESRIIDLIFPQTIPMMYKVSEELISNQLQDVILLLISTSKERGLYFEMVTQLYVRLTHDFLDQLNPSVNVGESYIRLTRLLIDVSYESIAAEYLNEEKAVFKQRCSEKVSEWKDNVKQREQETTQNILKHVKAESKSDFLLSFKKVFTISGKDNEDLKEEEGDEKLNYSKIQAQAKILAENIKSLRRVFSPELTLNVLNDTKVSLARLSLFDDYTVAALRFDIYGVMQEEFISVIESISNDHLREGFERALKYLKDYNPRDVSLADDKRGTAIEPLVIFFEAINMADMIVQMIDIFYKEEIMQRKLTKHENSVLNPSLQSKKAAEALVDKYVADGLHIGIDVLFKEIESVFLSGLSDSDYNPPPSMAHDIPGPTKAAQHAVLILEDNIDLLVDCADKPIVEVFQQEVAERFFQAIVKCLKRSTISVGGAVTLISDLNLYYDFILTHVKSNKRMIFPLFQALKKVGSIYLIGGEDAKAIGQLISDLTKFNGIFSQEEIYEFVQRRADWPLIKKHVQKVMYGLSLIDCTILYDITDEIHDNQEYVARSVVPLAEEAYHEELERVSRQLTRQSREKDASLDTVREELDEPQDHPVDGLFAIWQAVLALLLVFLTWGANASFGIFLNYYMSNSLFPGATNYDFALIGGIVVFLVQAPAPLICFLVAMFGQTPVLLLGLVLQTLGYILASFSTKLWQIYLCQGVLVGASFGLIFFPASLVIPTWFQKRKSTGMGICVCGSGVGGVVFSVALNKLISQTGDQRWPLRMLGLVTFATSLFSICFLRPRNKKIIDINTSKITWERTKAISGIVFNLNLFKSLHYLIVGFWFAVSFLGYVICLYSYSPYASSIGLSHDQANNLLAIYNTGQAIGRPLVGHTADNYGRTNTSAFFSIYLAIMVLAFWRHALSYAALIVLAIFLGGPSAVGYVMSQSLVADILDIQERPHVMPAAWSGLNIMVSFVSPPSEVIAIALKDESASNPFDHAQVFTGCMFLLSFLLLLFNREFLVRERLKDRKLQAQAAYLREGDTSDDDKKELLMTKIDRYDKFLQNSILNYFIRMFYPMIV</sequence>
<dbReference type="InterPro" id="IPR048627">
    <property type="entry name" value="Sec10_HB"/>
</dbReference>
<dbReference type="Gene3D" id="1.20.1250.20">
    <property type="entry name" value="MFS general substrate transporter like domains"/>
    <property type="match status" value="2"/>
</dbReference>
<feature type="domain" description="F-box" evidence="6">
    <location>
        <begin position="12"/>
        <end position="58"/>
    </location>
</feature>